<protein>
    <submittedName>
        <fullName evidence="1">Uncharacterized protein</fullName>
    </submittedName>
</protein>
<sequence length="38" mass="4490">MLGNVRQTKRTERLNILLGNIASYMRPRRIILRAEAHQ</sequence>
<dbReference type="AlphaFoldDB" id="A0A6J4PGN8"/>
<evidence type="ECO:0000313" key="1">
    <source>
        <dbReference type="EMBL" id="CAA9413020.1"/>
    </source>
</evidence>
<accession>A0A6J4PGN8</accession>
<proteinExistence type="predicted"/>
<reference evidence="1" key="1">
    <citation type="submission" date="2020-02" db="EMBL/GenBank/DDBJ databases">
        <authorList>
            <person name="Meier V. D."/>
        </authorList>
    </citation>
    <scope>NUCLEOTIDE SEQUENCE</scope>
    <source>
        <strain evidence="1">AVDCRST_MAG15</strain>
    </source>
</reference>
<dbReference type="EMBL" id="CADCUU010000245">
    <property type="protein sequence ID" value="CAA9413020.1"/>
    <property type="molecule type" value="Genomic_DNA"/>
</dbReference>
<gene>
    <name evidence="1" type="ORF">AVDCRST_MAG15-1774</name>
</gene>
<name>A0A6J4PGN8_9RHOB</name>
<organism evidence="1">
    <name type="scientific">uncultured Rubellimicrobium sp</name>
    <dbReference type="NCBI Taxonomy" id="543078"/>
    <lineage>
        <taxon>Bacteria</taxon>
        <taxon>Pseudomonadati</taxon>
        <taxon>Pseudomonadota</taxon>
        <taxon>Alphaproteobacteria</taxon>
        <taxon>Rhodobacterales</taxon>
        <taxon>Roseobacteraceae</taxon>
        <taxon>Rubellimicrobium</taxon>
        <taxon>environmental samples</taxon>
    </lineage>
</organism>